<keyword evidence="1" id="KW-0472">Membrane</keyword>
<organism evidence="2 3">
    <name type="scientific">Candidatus Roizmanbacteria bacterium RIFOXYD1_FULL_38_12</name>
    <dbReference type="NCBI Taxonomy" id="1802093"/>
    <lineage>
        <taxon>Bacteria</taxon>
        <taxon>Candidatus Roizmaniibacteriota</taxon>
    </lineage>
</organism>
<dbReference type="AlphaFoldDB" id="A0A1F7L1U2"/>
<keyword evidence="1" id="KW-1133">Transmembrane helix</keyword>
<keyword evidence="1" id="KW-0812">Transmembrane</keyword>
<dbReference type="EMBL" id="MGBR01000001">
    <property type="protein sequence ID" value="OGK74036.1"/>
    <property type="molecule type" value="Genomic_DNA"/>
</dbReference>
<evidence type="ECO:0000313" key="3">
    <source>
        <dbReference type="Proteomes" id="UP000177050"/>
    </source>
</evidence>
<sequence>MFHRRLRSLYKIILFFFLVAQLQFVTLLDLPIFTIPGTDIRLNPQRLSLLKPSALDGAGLSSASATLANPRLSFQGRVSTGYARGTNVITLATTPNTFGDINTNNLFPNDTVAVGINGNIPVASISSATVFTLKNALAVTVGATTNIYATQSGTLTLSFYTGAAIPVGGSIRIELPASNGSISGSNVDGAPDTTAATNTNGFDLNGMTNANVTCPNGAFAAGTLTAGAGGIGAPHIVSCNYSGAVGIPAGANLSIVIGSGTKPLVNPAPINTGHTQGLADVYPMTIYTKDAANGTGNNIESIQVRAAPIEGVLVTATVDETLSFQISGVAVGSTSFCGVAHTAGLTTTATSVPWGIVNSNYTADKNEAVQQLTVTTNAPTGYNVYAEENDQMGKDGVTCTGAAPSVGEYTFGSNTCIRDYANAATHTSATDWTAAPGSNYGFGYTLANQSGTDARFLYNNGGAYMAKQFADQENSESKYDTNADLMYNVGPVSGSSVYVCYRIHVPATQPAGFYFNKLKYTAVAKF</sequence>
<evidence type="ECO:0000313" key="2">
    <source>
        <dbReference type="EMBL" id="OGK74036.1"/>
    </source>
</evidence>
<name>A0A1F7L1U2_9BACT</name>
<comment type="caution">
    <text evidence="2">The sequence shown here is derived from an EMBL/GenBank/DDBJ whole genome shotgun (WGS) entry which is preliminary data.</text>
</comment>
<reference evidence="2 3" key="1">
    <citation type="journal article" date="2016" name="Nat. Commun.">
        <title>Thousands of microbial genomes shed light on interconnected biogeochemical processes in an aquifer system.</title>
        <authorList>
            <person name="Anantharaman K."/>
            <person name="Brown C.T."/>
            <person name="Hug L.A."/>
            <person name="Sharon I."/>
            <person name="Castelle C.J."/>
            <person name="Probst A.J."/>
            <person name="Thomas B.C."/>
            <person name="Singh A."/>
            <person name="Wilkins M.J."/>
            <person name="Karaoz U."/>
            <person name="Brodie E.L."/>
            <person name="Williams K.H."/>
            <person name="Hubbard S.S."/>
            <person name="Banfield J.F."/>
        </authorList>
    </citation>
    <scope>NUCLEOTIDE SEQUENCE [LARGE SCALE GENOMIC DNA]</scope>
</reference>
<accession>A0A1F7L1U2</accession>
<dbReference type="Proteomes" id="UP000177050">
    <property type="component" value="Unassembled WGS sequence"/>
</dbReference>
<evidence type="ECO:0000256" key="1">
    <source>
        <dbReference type="SAM" id="Phobius"/>
    </source>
</evidence>
<proteinExistence type="predicted"/>
<gene>
    <name evidence="2" type="ORF">A3K52_04665</name>
</gene>
<feature type="transmembrane region" description="Helical" evidence="1">
    <location>
        <begin position="12"/>
        <end position="33"/>
    </location>
</feature>
<protein>
    <submittedName>
        <fullName evidence="2">Uncharacterized protein</fullName>
    </submittedName>
</protein>